<gene>
    <name evidence="1" type="ORF">SISNIDRAFT_496528</name>
</gene>
<evidence type="ECO:0008006" key="3">
    <source>
        <dbReference type="Google" id="ProtNLM"/>
    </source>
</evidence>
<dbReference type="STRING" id="1314777.A0A164SEE9"/>
<accession>A0A164SEE9</accession>
<reference evidence="1 2" key="1">
    <citation type="journal article" date="2016" name="Mol. Biol. Evol.">
        <title>Comparative Genomics of Early-Diverging Mushroom-Forming Fungi Provides Insights into the Origins of Lignocellulose Decay Capabilities.</title>
        <authorList>
            <person name="Nagy L.G."/>
            <person name="Riley R."/>
            <person name="Tritt A."/>
            <person name="Adam C."/>
            <person name="Daum C."/>
            <person name="Floudas D."/>
            <person name="Sun H."/>
            <person name="Yadav J.S."/>
            <person name="Pangilinan J."/>
            <person name="Larsson K.H."/>
            <person name="Matsuura K."/>
            <person name="Barry K."/>
            <person name="Labutti K."/>
            <person name="Kuo R."/>
            <person name="Ohm R.A."/>
            <person name="Bhattacharya S.S."/>
            <person name="Shirouzu T."/>
            <person name="Yoshinaga Y."/>
            <person name="Martin F.M."/>
            <person name="Grigoriev I.V."/>
            <person name="Hibbett D.S."/>
        </authorList>
    </citation>
    <scope>NUCLEOTIDE SEQUENCE [LARGE SCALE GENOMIC DNA]</scope>
    <source>
        <strain evidence="1 2">HHB9708</strain>
    </source>
</reference>
<keyword evidence="2" id="KW-1185">Reference proteome</keyword>
<dbReference type="AlphaFoldDB" id="A0A164SEE9"/>
<proteinExistence type="predicted"/>
<evidence type="ECO:0000313" key="2">
    <source>
        <dbReference type="Proteomes" id="UP000076722"/>
    </source>
</evidence>
<name>A0A164SEE9_9AGAM</name>
<sequence length="636" mass="72327">MSYNDRTHLKSEEATWTFGCVPGKVPARLQAWLETHRQLESRKAALLWAPMHSMTQLRAEALGDDHEVVNVAVEKETTDMDDTLTSLLFRRQHNLDVPFGRLPDDIFREIANHYVDLWRGMERYKKSFAWRNILAVCSRLRSVLLEIPTLWTNISLNFHPELRDIFHARTRGLPLHVRTDKFMGPNEHHRHSVGNFLSGNIKTISSLLLTWHSGTSASTGWPKLTPFLEKHIGTTSFPQLKHAAFFDKDYDFHQIFGYTITINAPKLESLVLEAMVLNPTTLFPFPHLTNIHIQKVITFADEIIPLLAVCPALEFCWIDAEDMTGNVDEERWEGLLPNITTLHLPALKVLRMDMFVLTDTLKILQLLPHSPNARIRIELTTREFNHIYSEVLLQLLEPRIRHFDQLVVRQTWGGRRESSFRLCSVEDSSLSLGHHESAGLEIGVPGEFVPTNADVHADPLVPLFSILPTGIATHLSSLHLVSSTTELLNPNDDEDGIATLPTPALLISGFRYLPHLTMLKVAGWMDIDELLEAFILKGLDSSSESDVEVDVNDVALSDHGHHPTLCPSLRHFEFQDSYFTPELLIQFLQERYKAGVRVGMLRVTGDLLDEHLRSIVRALVLEFIEDTPNDLNNSEV</sequence>
<dbReference type="InterPro" id="IPR032675">
    <property type="entry name" value="LRR_dom_sf"/>
</dbReference>
<evidence type="ECO:0000313" key="1">
    <source>
        <dbReference type="EMBL" id="KZS91397.1"/>
    </source>
</evidence>
<protein>
    <recommendedName>
        <fullName evidence="3">F-box domain-containing protein</fullName>
    </recommendedName>
</protein>
<dbReference type="Proteomes" id="UP000076722">
    <property type="component" value="Unassembled WGS sequence"/>
</dbReference>
<organism evidence="1 2">
    <name type="scientific">Sistotremastrum niveocremeum HHB9708</name>
    <dbReference type="NCBI Taxonomy" id="1314777"/>
    <lineage>
        <taxon>Eukaryota</taxon>
        <taxon>Fungi</taxon>
        <taxon>Dikarya</taxon>
        <taxon>Basidiomycota</taxon>
        <taxon>Agaricomycotina</taxon>
        <taxon>Agaricomycetes</taxon>
        <taxon>Sistotremastrales</taxon>
        <taxon>Sistotremastraceae</taxon>
        <taxon>Sertulicium</taxon>
        <taxon>Sertulicium niveocremeum</taxon>
    </lineage>
</organism>
<dbReference type="Gene3D" id="3.80.10.10">
    <property type="entry name" value="Ribonuclease Inhibitor"/>
    <property type="match status" value="1"/>
</dbReference>
<dbReference type="OrthoDB" id="3365698at2759"/>
<dbReference type="EMBL" id="KV419415">
    <property type="protein sequence ID" value="KZS91397.1"/>
    <property type="molecule type" value="Genomic_DNA"/>
</dbReference>